<proteinExistence type="predicted"/>
<evidence type="ECO:0000313" key="3">
    <source>
        <dbReference type="Proteomes" id="UP000186019"/>
    </source>
</evidence>
<dbReference type="OrthoDB" id="7743029at2"/>
<feature type="chain" id="PRO_5009941522" description="YHS domain-containing protein" evidence="1">
    <location>
        <begin position="27"/>
        <end position="127"/>
    </location>
</feature>
<sequence>MFRRQIITAALALALVPMGAALPAQEAVMSAEEVENLLTGNTAAGVWDGVPYKSYFGPNGTTIYDPADGDALVGKWRVNPETGQFESFWAAVGWTAYSVLRTDRGLAWEVDGQTYPFELVEGRELAE</sequence>
<feature type="signal peptide" evidence="1">
    <location>
        <begin position="1"/>
        <end position="26"/>
    </location>
</feature>
<dbReference type="EMBL" id="FTNV01000001">
    <property type="protein sequence ID" value="SIR94164.1"/>
    <property type="molecule type" value="Genomic_DNA"/>
</dbReference>
<dbReference type="AlphaFoldDB" id="A0A1N7F1J6"/>
<evidence type="ECO:0008006" key="4">
    <source>
        <dbReference type="Google" id="ProtNLM"/>
    </source>
</evidence>
<dbReference type="Proteomes" id="UP000186019">
    <property type="component" value="Unassembled WGS sequence"/>
</dbReference>
<dbReference type="RefSeq" id="WP_076530964.1">
    <property type="nucleotide sequence ID" value="NZ_FOAC01000001.1"/>
</dbReference>
<keyword evidence="1" id="KW-0732">Signal</keyword>
<gene>
    <name evidence="2" type="ORF">SAMN05421666_0679</name>
</gene>
<reference evidence="2 3" key="1">
    <citation type="submission" date="2017-01" db="EMBL/GenBank/DDBJ databases">
        <authorList>
            <person name="Mah S.A."/>
            <person name="Swanson W.J."/>
            <person name="Moy G.W."/>
            <person name="Vacquier V.D."/>
        </authorList>
    </citation>
    <scope>NUCLEOTIDE SEQUENCE [LARGE SCALE GENOMIC DNA]</scope>
    <source>
        <strain evidence="2 3">DSM 29590</strain>
    </source>
</reference>
<name>A0A1N7F1J6_9RHOB</name>
<evidence type="ECO:0000313" key="2">
    <source>
        <dbReference type="EMBL" id="SIR94164.1"/>
    </source>
</evidence>
<organism evidence="2 3">
    <name type="scientific">Roseovarius nanhaiticus</name>
    <dbReference type="NCBI Taxonomy" id="573024"/>
    <lineage>
        <taxon>Bacteria</taxon>
        <taxon>Pseudomonadati</taxon>
        <taxon>Pseudomonadota</taxon>
        <taxon>Alphaproteobacteria</taxon>
        <taxon>Rhodobacterales</taxon>
        <taxon>Roseobacteraceae</taxon>
        <taxon>Roseovarius</taxon>
    </lineage>
</organism>
<keyword evidence="3" id="KW-1185">Reference proteome</keyword>
<evidence type="ECO:0000256" key="1">
    <source>
        <dbReference type="SAM" id="SignalP"/>
    </source>
</evidence>
<protein>
    <recommendedName>
        <fullName evidence="4">YHS domain-containing protein</fullName>
    </recommendedName>
</protein>
<accession>A0A1N7F1J6</accession>